<feature type="compositionally biased region" description="Acidic residues" evidence="2">
    <location>
        <begin position="731"/>
        <end position="740"/>
    </location>
</feature>
<dbReference type="Proteomes" id="UP000305778">
    <property type="component" value="Unassembled WGS sequence"/>
</dbReference>
<dbReference type="InterPro" id="IPR027417">
    <property type="entry name" value="P-loop_NTPase"/>
</dbReference>
<dbReference type="OrthoDB" id="3307982at2"/>
<keyword evidence="1" id="KW-0175">Coiled coil</keyword>
<keyword evidence="4" id="KW-1185">Reference proteome</keyword>
<dbReference type="RefSeq" id="WP_136730817.1">
    <property type="nucleotide sequence ID" value="NZ_SUMC01000165.1"/>
</dbReference>
<dbReference type="Gene3D" id="3.40.50.300">
    <property type="entry name" value="P-loop containing nucleotide triphosphate hydrolases"/>
    <property type="match status" value="1"/>
</dbReference>
<feature type="coiled-coil region" evidence="1">
    <location>
        <begin position="317"/>
        <end position="364"/>
    </location>
</feature>
<accession>A0A4U0RLU4</accession>
<dbReference type="SUPFAM" id="SSF52540">
    <property type="entry name" value="P-loop containing nucleoside triphosphate hydrolases"/>
    <property type="match status" value="1"/>
</dbReference>
<evidence type="ECO:0000313" key="4">
    <source>
        <dbReference type="Proteomes" id="UP000305778"/>
    </source>
</evidence>
<feature type="coiled-coil region" evidence="1">
    <location>
        <begin position="572"/>
        <end position="650"/>
    </location>
</feature>
<protein>
    <submittedName>
        <fullName evidence="3">Uncharacterized protein</fullName>
    </submittedName>
</protein>
<comment type="caution">
    <text evidence="3">The sequence shown here is derived from an EMBL/GenBank/DDBJ whole genome shotgun (WGS) entry which is preliminary data.</text>
</comment>
<evidence type="ECO:0000256" key="1">
    <source>
        <dbReference type="SAM" id="Coils"/>
    </source>
</evidence>
<evidence type="ECO:0000256" key="2">
    <source>
        <dbReference type="SAM" id="MobiDB-lite"/>
    </source>
</evidence>
<reference evidence="3 4" key="1">
    <citation type="submission" date="2019-04" db="EMBL/GenBank/DDBJ databases">
        <title>Streptomyces oryziradicis sp. nov., a novel actinomycete isolated from rhizosphere soil of rice (Oryza sativa L.).</title>
        <authorList>
            <person name="Li C."/>
        </authorList>
    </citation>
    <scope>NUCLEOTIDE SEQUENCE [LARGE SCALE GENOMIC DNA]</scope>
    <source>
        <strain evidence="3 4">NEAU-C40</strain>
    </source>
</reference>
<feature type="region of interest" description="Disordered" evidence="2">
    <location>
        <begin position="728"/>
        <end position="761"/>
    </location>
</feature>
<dbReference type="EMBL" id="SUMC01000165">
    <property type="protein sequence ID" value="TJZ96267.1"/>
    <property type="molecule type" value="Genomic_DNA"/>
</dbReference>
<sequence length="1053" mass="113442">MSDQSSPTARAKRGVIGTRQLIAVQTFDIARLTAHPVAVIPGTFVAVTGRGPKDSNESGKTSFLAALALLLGDPEWRMSAGGSIHTRKLLFEPVTAGASPDRHGPAHVGYVVGVFAEPQDPQATAHTVWLQISAKPQHIEVRHRQGVHLLLEGEDRERHERAPDFFRRLGGKPLGPTEYAEVLYGRAPRLLAYIATRGGIRSRPSLLKLDAGNFNPAQIGDALLSLTGRGAILSNDVAARKALAQTQADLDEKIKQGKASHRAEDAILHSVDARARARRETARASDFRRCAGARALVDAQIRAQRITAQLAAVDHDLVILAQQHGEAKTELEQARNTGQLRNVLAQALLDKTAADQALADANREEGKLRGGLGRAEEDHRHASDLAEGYAGPPPGELAALVSDHEGKQVAKLAELSGATSRVEALGEELTEAREGRTGAAATVLRTLLSEKVEAVGLMAATRVHAHARPSWEARLAPWRDAVCIAPGDLERATEAVAAHPGALLITGPTPPAPAGFVPLSDMRSAPDGIHSTDPLAVPFLHALAHSTRMDRPPHASLPALGVHVMGGFEQPIAGQEDICAHLQRQLHDAENLRKDLAGAADLHRRRIIELKSDIERANASDLAKRLVPKIQALEQTLADHLKALPDLQSAADGASAAAHQAKVAFDTAQGRADVLAAALGVLRRKIEGAERKRDGLRAMESDSSAGQARTDWAGSLDDALITLNWVALPEQDPDADPDDQADTRSVARRDPAHEAERRTSAVLDTEGRVRLAAALTGLAADSAATGVATQELADALRHHEAGTPDPAGRIFRASLRALDTWLQDNEARDAGARELVEAKRQEREEEHTFLQGVVEESRYALAETQESIQERVQSALDRISRTLNSLDAKDRGYGADLQYDITAPTAAEDQWVCHVVPRWRRNPSGPLLDYDAPTNTAQEKLFSIHLVLAALLAAPDPQGRVLILDELGDSLGAEHRREVIAALRDAAQDHGITVLATCQDGLMSDVGQMCGQIMQFRYQSKSDALNRPTLMFGFDANRQRVALTLEDLVQSRH</sequence>
<proteinExistence type="predicted"/>
<evidence type="ECO:0000313" key="3">
    <source>
        <dbReference type="EMBL" id="TJZ96267.1"/>
    </source>
</evidence>
<dbReference type="AlphaFoldDB" id="A0A4U0RLU4"/>
<feature type="compositionally biased region" description="Basic and acidic residues" evidence="2">
    <location>
        <begin position="741"/>
        <end position="761"/>
    </location>
</feature>
<gene>
    <name evidence="3" type="ORF">FCI23_51245</name>
</gene>
<organism evidence="3 4">
    <name type="scientific">Actinacidiphila oryziradicis</name>
    <dbReference type="NCBI Taxonomy" id="2571141"/>
    <lineage>
        <taxon>Bacteria</taxon>
        <taxon>Bacillati</taxon>
        <taxon>Actinomycetota</taxon>
        <taxon>Actinomycetes</taxon>
        <taxon>Kitasatosporales</taxon>
        <taxon>Streptomycetaceae</taxon>
        <taxon>Actinacidiphila</taxon>
    </lineage>
</organism>
<name>A0A4U0RLU4_9ACTN</name>